<gene>
    <name evidence="3" type="ORF">C1752_03721</name>
</gene>
<feature type="signal peptide" evidence="1">
    <location>
        <begin position="1"/>
        <end position="24"/>
    </location>
</feature>
<evidence type="ECO:0000313" key="3">
    <source>
        <dbReference type="EMBL" id="PZD72390.1"/>
    </source>
</evidence>
<accession>A0A2W1JFC6</accession>
<evidence type="ECO:0000256" key="1">
    <source>
        <dbReference type="SAM" id="SignalP"/>
    </source>
</evidence>
<reference evidence="3 4" key="1">
    <citation type="journal article" date="2018" name="Sci. Rep.">
        <title>A novel species of the marine cyanobacterium Acaryochloris with a unique pigment content and lifestyle.</title>
        <authorList>
            <person name="Partensky F."/>
            <person name="Six C."/>
            <person name="Ratin M."/>
            <person name="Garczarek L."/>
            <person name="Vaulot D."/>
            <person name="Probert I."/>
            <person name="Calteau A."/>
            <person name="Gourvil P."/>
            <person name="Marie D."/>
            <person name="Grebert T."/>
            <person name="Bouchier C."/>
            <person name="Le Panse S."/>
            <person name="Gachenot M."/>
            <person name="Rodriguez F."/>
            <person name="Garrido J.L."/>
        </authorList>
    </citation>
    <scope>NUCLEOTIDE SEQUENCE [LARGE SCALE GENOMIC DNA]</scope>
    <source>
        <strain evidence="3 4">RCC1774</strain>
    </source>
</reference>
<evidence type="ECO:0000259" key="2">
    <source>
        <dbReference type="Pfam" id="PF22807"/>
    </source>
</evidence>
<dbReference type="Proteomes" id="UP000248857">
    <property type="component" value="Unassembled WGS sequence"/>
</dbReference>
<proteinExistence type="predicted"/>
<dbReference type="PANTHER" id="PTHR33546">
    <property type="entry name" value="LARGE, MULTIFUNCTIONAL SECRETED PROTEIN-RELATED"/>
    <property type="match status" value="1"/>
</dbReference>
<name>A0A2W1JFC6_9CYAN</name>
<dbReference type="Pfam" id="PF22807">
    <property type="entry name" value="TrAA12"/>
    <property type="match status" value="2"/>
</dbReference>
<protein>
    <recommendedName>
        <fullName evidence="2">Pyrroloquinoline quinone-dependent pyranose dehydrogenase beta-propeller domain-containing protein</fullName>
    </recommendedName>
</protein>
<dbReference type="AlphaFoldDB" id="A0A2W1JFC6"/>
<sequence>MAYIRGLSFSVLVSLSLVSCHNTAASGSDPVPVASSGDLSEERVEPVEPIQIQVGDLPQPYASRSASQRPQVIPRPADAKLQVPPGFTAEIFAQGLSRPRWLTVAENGDVFLAESYDNRIRLLRDTDADGQADENTVFAENLNQPLGMGISPDQKWFYVANTDAVVRFPYQLGQTQLQGKPQQITELPGNGYRQHWTRNLTFSPDGQQLFVSVGSRGNAEVEPLPRASIQVMDLEGNNRQTYASGLRNPVGLGFNPVTQALFTTVNERDGLGDDLVPDYLTAVQPGAFYGWPYSYLGSNPDPRLPRSPELENRARVPDVLFQSHSAALGLAFYTGQQFPEPYRNDAFVAFRGSWNRSQGTGYKIVRVPFDDQGKPKGYYEDFVTGWLVDPQVPSVWGRPVGVAIATDGSLLITDEPGGIIWRISYQTPS</sequence>
<dbReference type="SUPFAM" id="SSF50952">
    <property type="entry name" value="Soluble quinoprotein glucose dehydrogenase"/>
    <property type="match status" value="1"/>
</dbReference>
<evidence type="ECO:0000313" key="4">
    <source>
        <dbReference type="Proteomes" id="UP000248857"/>
    </source>
</evidence>
<dbReference type="RefSeq" id="WP_110987117.1">
    <property type="nucleotide sequence ID" value="NZ_CAWNWM010000010.1"/>
</dbReference>
<feature type="domain" description="Pyrroloquinoline quinone-dependent pyranose dehydrogenase beta-propeller" evidence="2">
    <location>
        <begin position="82"/>
        <end position="271"/>
    </location>
</feature>
<keyword evidence="4" id="KW-1185">Reference proteome</keyword>
<dbReference type="InterPro" id="IPR011041">
    <property type="entry name" value="Quinoprot_gluc/sorb_DH_b-prop"/>
</dbReference>
<dbReference type="InterPro" id="IPR054539">
    <property type="entry name" value="Beta-prop_PDH"/>
</dbReference>
<dbReference type="PANTHER" id="PTHR33546:SF1">
    <property type="entry name" value="LARGE, MULTIFUNCTIONAL SECRETED PROTEIN"/>
    <property type="match status" value="1"/>
</dbReference>
<dbReference type="OrthoDB" id="9770043at2"/>
<feature type="chain" id="PRO_5016010997" description="Pyrroloquinoline quinone-dependent pyranose dehydrogenase beta-propeller domain-containing protein" evidence="1">
    <location>
        <begin position="25"/>
        <end position="429"/>
    </location>
</feature>
<organism evidence="3 4">
    <name type="scientific">Acaryochloris thomasi RCC1774</name>
    <dbReference type="NCBI Taxonomy" id="1764569"/>
    <lineage>
        <taxon>Bacteria</taxon>
        <taxon>Bacillati</taxon>
        <taxon>Cyanobacteriota</taxon>
        <taxon>Cyanophyceae</taxon>
        <taxon>Acaryochloridales</taxon>
        <taxon>Acaryochloridaceae</taxon>
        <taxon>Acaryochloris</taxon>
        <taxon>Acaryochloris thomasi</taxon>
    </lineage>
</organism>
<dbReference type="Gene3D" id="2.120.10.30">
    <property type="entry name" value="TolB, C-terminal domain"/>
    <property type="match status" value="1"/>
</dbReference>
<keyword evidence="1" id="KW-0732">Signal</keyword>
<feature type="domain" description="Pyrroloquinoline quinone-dependent pyranose dehydrogenase beta-propeller" evidence="2">
    <location>
        <begin position="312"/>
        <end position="423"/>
    </location>
</feature>
<dbReference type="InterPro" id="IPR011042">
    <property type="entry name" value="6-blade_b-propeller_TolB-like"/>
</dbReference>
<dbReference type="EMBL" id="PQWO01000010">
    <property type="protein sequence ID" value="PZD72390.1"/>
    <property type="molecule type" value="Genomic_DNA"/>
</dbReference>
<comment type="caution">
    <text evidence="3">The sequence shown here is derived from an EMBL/GenBank/DDBJ whole genome shotgun (WGS) entry which is preliminary data.</text>
</comment>
<dbReference type="PROSITE" id="PS51257">
    <property type="entry name" value="PROKAR_LIPOPROTEIN"/>
    <property type="match status" value="1"/>
</dbReference>